<dbReference type="InterPro" id="IPR037914">
    <property type="entry name" value="SpoVT-AbrB_sf"/>
</dbReference>
<comment type="caution">
    <text evidence="3">The sequence shown here is derived from an EMBL/GenBank/DDBJ whole genome shotgun (WGS) entry which is preliminary data.</text>
</comment>
<proteinExistence type="predicted"/>
<evidence type="ECO:0000256" key="1">
    <source>
        <dbReference type="PROSITE-ProRule" id="PRU01076"/>
    </source>
</evidence>
<protein>
    <submittedName>
        <fullName evidence="3">Transcriptional regulator, AbrB family</fullName>
    </submittedName>
</protein>
<accession>A0A0T5X7K5</accession>
<dbReference type="eggNOG" id="COG2002">
    <property type="taxonomic scope" value="Bacteria"/>
</dbReference>
<evidence type="ECO:0000313" key="3">
    <source>
        <dbReference type="EMBL" id="KRT34335.1"/>
    </source>
</evidence>
<dbReference type="OrthoDB" id="9811597at2"/>
<evidence type="ECO:0000259" key="2">
    <source>
        <dbReference type="PROSITE" id="PS51740"/>
    </source>
</evidence>
<name>A0A0T5X7K5_9BACT</name>
<keyword evidence="4" id="KW-1185">Reference proteome</keyword>
<organism evidence="3 4">
    <name type="scientific">Acetomicrobium hydrogeniformans ATCC BAA-1850</name>
    <dbReference type="NCBI Taxonomy" id="592015"/>
    <lineage>
        <taxon>Bacteria</taxon>
        <taxon>Thermotogati</taxon>
        <taxon>Synergistota</taxon>
        <taxon>Synergistia</taxon>
        <taxon>Synergistales</taxon>
        <taxon>Acetomicrobiaceae</taxon>
        <taxon>Acetomicrobium</taxon>
    </lineage>
</organism>
<gene>
    <name evidence="3" type="ORF">HMPREF1705_04324</name>
</gene>
<sequence length="88" mass="9942">MADTKEVAVRIDDKGRITLPRSMRKALGVKAGDTLFFKYDPQSNRLQIAPAVSPFDALAEEAVKEYKEGRTRTIEEYAKEKDIPLDVE</sequence>
<feature type="domain" description="SpoVT-AbrB" evidence="2">
    <location>
        <begin position="6"/>
        <end position="53"/>
    </location>
</feature>
<dbReference type="SUPFAM" id="SSF89447">
    <property type="entry name" value="AbrB/MazE/MraZ-like"/>
    <property type="match status" value="1"/>
</dbReference>
<evidence type="ECO:0000313" key="4">
    <source>
        <dbReference type="Proteomes" id="UP000005273"/>
    </source>
</evidence>
<dbReference type="AlphaFoldDB" id="A0A0T5X7K5"/>
<keyword evidence="1" id="KW-0238">DNA-binding</keyword>
<dbReference type="InterPro" id="IPR007159">
    <property type="entry name" value="SpoVT-AbrB_dom"/>
</dbReference>
<reference evidence="4" key="1">
    <citation type="submission" date="2012-09" db="EMBL/GenBank/DDBJ databases">
        <authorList>
            <person name="Weinstock G."/>
            <person name="Sodergren E."/>
            <person name="Clifton S."/>
            <person name="Fulton L."/>
            <person name="Fulton B."/>
            <person name="Courtney L."/>
            <person name="Fronick C."/>
            <person name="Harrison M."/>
            <person name="Strong C."/>
            <person name="Farmer C."/>
            <person name="Delehaunty K."/>
            <person name="Markovic C."/>
            <person name="Hall O."/>
            <person name="Minx P."/>
            <person name="Tomlinson C."/>
            <person name="Mitreva M."/>
            <person name="Nelson J."/>
            <person name="Hou S."/>
            <person name="Wollam A."/>
            <person name="Pepin K.H."/>
            <person name="Johnson M."/>
            <person name="Bhonagiri V."/>
            <person name="Nash W.E."/>
            <person name="Suruliraj S."/>
            <person name="Warren W."/>
            <person name="Chinwalla A."/>
            <person name="Mardis E.R."/>
            <person name="Wilson R.K."/>
        </authorList>
    </citation>
    <scope>NUCLEOTIDE SEQUENCE [LARGE SCALE GENOMIC DNA]</scope>
    <source>
        <strain evidence="4">OS1</strain>
    </source>
</reference>
<dbReference type="NCBIfam" id="TIGR01439">
    <property type="entry name" value="lp_hng_hel_AbrB"/>
    <property type="match status" value="1"/>
</dbReference>
<dbReference type="Gene3D" id="2.10.260.10">
    <property type="match status" value="1"/>
</dbReference>
<dbReference type="EMBL" id="ACJX03000001">
    <property type="protein sequence ID" value="KRT34335.1"/>
    <property type="molecule type" value="Genomic_DNA"/>
</dbReference>
<dbReference type="GO" id="GO:0003677">
    <property type="term" value="F:DNA binding"/>
    <property type="evidence" value="ECO:0007669"/>
    <property type="project" value="UniProtKB-UniRule"/>
</dbReference>
<dbReference type="SMART" id="SM00966">
    <property type="entry name" value="SpoVT_AbrB"/>
    <property type="match status" value="1"/>
</dbReference>
<dbReference type="STRING" id="592015.HMPREF1705_04324"/>
<dbReference type="RefSeq" id="WP_009200816.1">
    <property type="nucleotide sequence ID" value="NZ_ACJX03000001.1"/>
</dbReference>
<dbReference type="PROSITE" id="PS51740">
    <property type="entry name" value="SPOVT_ABRB"/>
    <property type="match status" value="1"/>
</dbReference>
<dbReference type="Pfam" id="PF04014">
    <property type="entry name" value="MazE_antitoxin"/>
    <property type="match status" value="1"/>
</dbReference>
<dbReference type="Proteomes" id="UP000005273">
    <property type="component" value="Unassembled WGS sequence"/>
</dbReference>